<feature type="region of interest" description="Disordered" evidence="1">
    <location>
        <begin position="192"/>
        <end position="226"/>
    </location>
</feature>
<gene>
    <name evidence="4" type="ORF">SBA1_980051</name>
</gene>
<reference evidence="5" key="1">
    <citation type="submission" date="2018-02" db="EMBL/GenBank/DDBJ databases">
        <authorList>
            <person name="Hausmann B."/>
        </authorList>
    </citation>
    <scope>NUCLEOTIDE SEQUENCE [LARGE SCALE GENOMIC DNA]</scope>
    <source>
        <strain evidence="5">Peat soil MAG SbA1</strain>
    </source>
</reference>
<dbReference type="Pfam" id="PF13490">
    <property type="entry name" value="zf-HC2"/>
    <property type="match status" value="1"/>
</dbReference>
<dbReference type="EMBL" id="OMOD01000197">
    <property type="protein sequence ID" value="SPF50049.1"/>
    <property type="molecule type" value="Genomic_DNA"/>
</dbReference>
<feature type="domain" description="Putative zinc-finger" evidence="3">
    <location>
        <begin position="11"/>
        <end position="44"/>
    </location>
</feature>
<proteinExistence type="predicted"/>
<dbReference type="AlphaFoldDB" id="A0A2U3LE55"/>
<evidence type="ECO:0000256" key="2">
    <source>
        <dbReference type="SAM" id="Phobius"/>
    </source>
</evidence>
<accession>A0A2U3LE55</accession>
<evidence type="ECO:0000313" key="5">
    <source>
        <dbReference type="Proteomes" id="UP000238701"/>
    </source>
</evidence>
<evidence type="ECO:0000313" key="4">
    <source>
        <dbReference type="EMBL" id="SPF50049.1"/>
    </source>
</evidence>
<keyword evidence="2 4" id="KW-0812">Transmembrane</keyword>
<protein>
    <submittedName>
        <fullName evidence="4">Putative transmembrane transcriptional regulator</fullName>
    </submittedName>
</protein>
<evidence type="ECO:0000259" key="3">
    <source>
        <dbReference type="Pfam" id="PF13490"/>
    </source>
</evidence>
<feature type="transmembrane region" description="Helical" evidence="2">
    <location>
        <begin position="124"/>
        <end position="144"/>
    </location>
</feature>
<evidence type="ECO:0000256" key="1">
    <source>
        <dbReference type="SAM" id="MobiDB-lite"/>
    </source>
</evidence>
<keyword evidence="2" id="KW-1133">Transmembrane helix</keyword>
<keyword evidence="2" id="KW-0472">Membrane</keyword>
<dbReference type="OrthoDB" id="115182at2"/>
<dbReference type="Proteomes" id="UP000238701">
    <property type="component" value="Unassembled WGS sequence"/>
</dbReference>
<feature type="compositionally biased region" description="Polar residues" evidence="1">
    <location>
        <begin position="211"/>
        <end position="226"/>
    </location>
</feature>
<dbReference type="InterPro" id="IPR027383">
    <property type="entry name" value="Znf_put"/>
</dbReference>
<feature type="compositionally biased region" description="Basic and acidic residues" evidence="1">
    <location>
        <begin position="200"/>
        <end position="210"/>
    </location>
</feature>
<sequence length="256" mass="28064">MPDHTGNGVKCSEFDLLLTDALDGVLSGAELDRFQAHARACPACGPLLAEAEAGRNWLKGLTEVESPADLVANILASTTGVDTQRLRAAARAPQPRISWLEQLQATVLEPVFAPMWAAVRQPRFAMSFAMAFFALSVGLTVAGVKPADLGKISLRPAAIRHTYYATEARIVRYYDNVRLVYQVQAAVRGIKRNLAPAEPGPEKQKERKNDTSQQPEQKQERNYSQTDSHLFLASAPLGPSLRDLPVVSVTTYRRLV</sequence>
<name>A0A2U3LE55_9BACT</name>
<organism evidence="4 5">
    <name type="scientific">Candidatus Sulfotelmatobacter kueseliae</name>
    <dbReference type="NCBI Taxonomy" id="2042962"/>
    <lineage>
        <taxon>Bacteria</taxon>
        <taxon>Pseudomonadati</taxon>
        <taxon>Acidobacteriota</taxon>
        <taxon>Terriglobia</taxon>
        <taxon>Terriglobales</taxon>
        <taxon>Candidatus Korobacteraceae</taxon>
        <taxon>Candidatus Sulfotelmatobacter</taxon>
    </lineage>
</organism>